<evidence type="ECO:0000256" key="3">
    <source>
        <dbReference type="ARBA" id="ARBA00008737"/>
    </source>
</evidence>
<dbReference type="SUPFAM" id="SSF51366">
    <property type="entry name" value="Ribulose-phoshate binding barrel"/>
    <property type="match status" value="1"/>
</dbReference>
<reference evidence="11 12" key="1">
    <citation type="submission" date="2018-09" db="EMBL/GenBank/DDBJ databases">
        <authorList>
            <person name="Postec A."/>
        </authorList>
    </citation>
    <scope>NUCLEOTIDE SEQUENCE [LARGE SCALE GENOMIC DNA]</scope>
    <source>
        <strain evidence="11">70B-A</strain>
    </source>
</reference>
<dbReference type="PANTHER" id="PTHR22854">
    <property type="entry name" value="TRYPTOPHAN BIOSYNTHESIS PROTEIN"/>
    <property type="match status" value="1"/>
</dbReference>
<dbReference type="KEGG" id="cbar:PATL70BA_1809"/>
<evidence type="ECO:0000256" key="4">
    <source>
        <dbReference type="ARBA" id="ARBA00022605"/>
    </source>
</evidence>
<organism evidence="11 12">
    <name type="scientific">Petrocella atlantisensis</name>
    <dbReference type="NCBI Taxonomy" id="2173034"/>
    <lineage>
        <taxon>Bacteria</taxon>
        <taxon>Bacillati</taxon>
        <taxon>Bacillota</taxon>
        <taxon>Clostridia</taxon>
        <taxon>Lachnospirales</taxon>
        <taxon>Vallitaleaceae</taxon>
        <taxon>Petrocella</taxon>
    </lineage>
</organism>
<keyword evidence="12" id="KW-1185">Reference proteome</keyword>
<dbReference type="AlphaFoldDB" id="A0A3P7RYS2"/>
<gene>
    <name evidence="9 11" type="primary">trpC</name>
    <name evidence="11" type="ORF">PATL70BA_1809</name>
</gene>
<dbReference type="GO" id="GO:0000162">
    <property type="term" value="P:L-tryptophan biosynthetic process"/>
    <property type="evidence" value="ECO:0007669"/>
    <property type="project" value="UniProtKB-UniRule"/>
</dbReference>
<evidence type="ECO:0000256" key="7">
    <source>
        <dbReference type="ARBA" id="ARBA00023141"/>
    </source>
</evidence>
<evidence type="ECO:0000256" key="1">
    <source>
        <dbReference type="ARBA" id="ARBA00001633"/>
    </source>
</evidence>
<feature type="domain" description="Indole-3-glycerol phosphate synthase" evidence="10">
    <location>
        <begin position="7"/>
        <end position="245"/>
    </location>
</feature>
<dbReference type="NCBIfam" id="NF001377">
    <property type="entry name" value="PRK00278.2-4"/>
    <property type="match status" value="1"/>
</dbReference>
<dbReference type="GO" id="GO:0004425">
    <property type="term" value="F:indole-3-glycerol-phosphate synthase activity"/>
    <property type="evidence" value="ECO:0007669"/>
    <property type="project" value="UniProtKB-UniRule"/>
</dbReference>
<dbReference type="Pfam" id="PF00218">
    <property type="entry name" value="IGPS"/>
    <property type="match status" value="1"/>
</dbReference>
<evidence type="ECO:0000259" key="10">
    <source>
        <dbReference type="Pfam" id="PF00218"/>
    </source>
</evidence>
<dbReference type="GO" id="GO:0004640">
    <property type="term" value="F:phosphoribosylanthranilate isomerase activity"/>
    <property type="evidence" value="ECO:0007669"/>
    <property type="project" value="TreeGrafter"/>
</dbReference>
<name>A0A3P7RYS2_9FIRM</name>
<dbReference type="Gene3D" id="3.20.20.70">
    <property type="entry name" value="Aldolase class I"/>
    <property type="match status" value="1"/>
</dbReference>
<keyword evidence="5 9" id="KW-0210">Decarboxylase</keyword>
<evidence type="ECO:0000256" key="8">
    <source>
        <dbReference type="ARBA" id="ARBA00023239"/>
    </source>
</evidence>
<evidence type="ECO:0000313" key="11">
    <source>
        <dbReference type="EMBL" id="VDN47702.1"/>
    </source>
</evidence>
<dbReference type="OrthoDB" id="9804217at2"/>
<comment type="pathway">
    <text evidence="2 9">Amino-acid biosynthesis; L-tryptophan biosynthesis; L-tryptophan from chorismate: step 4/5.</text>
</comment>
<evidence type="ECO:0000256" key="5">
    <source>
        <dbReference type="ARBA" id="ARBA00022793"/>
    </source>
</evidence>
<sequence length="260" mass="29147">MSKRLFLKDIVKQKEKRLIDQPLIIEALIQQIAMTKTPPSFYDAMARNGLSIIGEIKKASPSKGLIKEDFDPVTLAKEYAHSVDAISVLTEEDFFMGHARYLSKVANTVDLPILYKDFIVQANQIYHARAIGASCILLIVAILTDVQLREYSMLAKSLGMDVLVETHTKDEIRRALKGDVRIIGINNRNLKTFKTDLGTTLKLRRYVPKDRLVISESGIHKPEDVAILKKVDIDGILVGESFMRGDIGLMAKAFKEAYNG</sequence>
<dbReference type="FunFam" id="3.20.20.70:FF:000024">
    <property type="entry name" value="Indole-3-glycerol phosphate synthase"/>
    <property type="match status" value="1"/>
</dbReference>
<proteinExistence type="inferred from homology"/>
<dbReference type="CDD" id="cd00331">
    <property type="entry name" value="IGPS"/>
    <property type="match status" value="1"/>
</dbReference>
<evidence type="ECO:0000256" key="9">
    <source>
        <dbReference type="HAMAP-Rule" id="MF_00134"/>
    </source>
</evidence>
<keyword evidence="7 9" id="KW-0057">Aromatic amino acid biosynthesis</keyword>
<dbReference type="PROSITE" id="PS00614">
    <property type="entry name" value="IGPS"/>
    <property type="match status" value="1"/>
</dbReference>
<evidence type="ECO:0000313" key="12">
    <source>
        <dbReference type="Proteomes" id="UP000279029"/>
    </source>
</evidence>
<dbReference type="InterPro" id="IPR045186">
    <property type="entry name" value="Indole-3-glycerol_P_synth"/>
</dbReference>
<comment type="catalytic activity">
    <reaction evidence="1 9">
        <text>1-(2-carboxyphenylamino)-1-deoxy-D-ribulose 5-phosphate + H(+) = (1S,2R)-1-C-(indol-3-yl)glycerol 3-phosphate + CO2 + H2O</text>
        <dbReference type="Rhea" id="RHEA:23476"/>
        <dbReference type="ChEBI" id="CHEBI:15377"/>
        <dbReference type="ChEBI" id="CHEBI:15378"/>
        <dbReference type="ChEBI" id="CHEBI:16526"/>
        <dbReference type="ChEBI" id="CHEBI:58613"/>
        <dbReference type="ChEBI" id="CHEBI:58866"/>
        <dbReference type="EC" id="4.1.1.48"/>
    </reaction>
</comment>
<dbReference type="UniPathway" id="UPA00035">
    <property type="reaction ID" value="UER00043"/>
</dbReference>
<dbReference type="InterPro" id="IPR013785">
    <property type="entry name" value="Aldolase_TIM"/>
</dbReference>
<dbReference type="InterPro" id="IPR011060">
    <property type="entry name" value="RibuloseP-bd_barrel"/>
</dbReference>
<dbReference type="RefSeq" id="WP_125136966.1">
    <property type="nucleotide sequence ID" value="NZ_LR130778.1"/>
</dbReference>
<keyword evidence="6 9" id="KW-0822">Tryptophan biosynthesis</keyword>
<dbReference type="EMBL" id="LR130778">
    <property type="protein sequence ID" value="VDN47702.1"/>
    <property type="molecule type" value="Genomic_DNA"/>
</dbReference>
<keyword evidence="8 9" id="KW-0456">Lyase</keyword>
<dbReference type="PANTHER" id="PTHR22854:SF2">
    <property type="entry name" value="INDOLE-3-GLYCEROL-PHOSPHATE SYNTHASE"/>
    <property type="match status" value="1"/>
</dbReference>
<dbReference type="EC" id="4.1.1.48" evidence="9"/>
<accession>A0A3P7RYS2</accession>
<comment type="similarity">
    <text evidence="3 9">Belongs to the TrpC family.</text>
</comment>
<dbReference type="HAMAP" id="MF_00134_B">
    <property type="entry name" value="IGPS_B"/>
    <property type="match status" value="1"/>
</dbReference>
<dbReference type="InterPro" id="IPR001468">
    <property type="entry name" value="Indole-3-GlycerolPSynthase_CS"/>
</dbReference>
<protein>
    <recommendedName>
        <fullName evidence="9">Indole-3-glycerol phosphate synthase</fullName>
        <shortName evidence="9">IGPS</shortName>
        <ecNumber evidence="9">4.1.1.48</ecNumber>
    </recommendedName>
</protein>
<dbReference type="Proteomes" id="UP000279029">
    <property type="component" value="Chromosome"/>
</dbReference>
<evidence type="ECO:0000256" key="2">
    <source>
        <dbReference type="ARBA" id="ARBA00004696"/>
    </source>
</evidence>
<dbReference type="InterPro" id="IPR013798">
    <property type="entry name" value="Indole-3-glycerol_P_synth_dom"/>
</dbReference>
<keyword evidence="4 9" id="KW-0028">Amino-acid biosynthesis</keyword>
<evidence type="ECO:0000256" key="6">
    <source>
        <dbReference type="ARBA" id="ARBA00022822"/>
    </source>
</evidence>